<evidence type="ECO:0000259" key="1">
    <source>
        <dbReference type="Pfam" id="PF02503"/>
    </source>
</evidence>
<keyword evidence="3" id="KW-0808">Transferase</keyword>
<protein>
    <submittedName>
        <fullName evidence="3">Polyphosphate kinase</fullName>
        <ecNumber evidence="3">2.7.4.1</ecNumber>
    </submittedName>
</protein>
<name>T1B8I0_9ZZZZ</name>
<dbReference type="EC" id="2.7.4.1" evidence="3"/>
<reference evidence="3" key="2">
    <citation type="journal article" date="2014" name="ISME J.">
        <title>Microbial stratification in low pH oxic and suboxic macroscopic growths along an acid mine drainage.</title>
        <authorList>
            <person name="Mendez-Garcia C."/>
            <person name="Mesa V."/>
            <person name="Sprenger R.R."/>
            <person name="Richter M."/>
            <person name="Diez M.S."/>
            <person name="Solano J."/>
            <person name="Bargiela R."/>
            <person name="Golyshina O.V."/>
            <person name="Manteca A."/>
            <person name="Ramos J.L."/>
            <person name="Gallego J.R."/>
            <person name="Llorente I."/>
            <person name="Martins Dos Santos V.A."/>
            <person name="Jensen O.N."/>
            <person name="Pelaez A.I."/>
            <person name="Sanchez J."/>
            <person name="Ferrer M."/>
        </authorList>
    </citation>
    <scope>NUCLEOTIDE SEQUENCE</scope>
</reference>
<feature type="domain" description="Polyphosphate kinase middle" evidence="1">
    <location>
        <begin position="1"/>
        <end position="60"/>
    </location>
</feature>
<feature type="domain" description="Polyphosphate kinase C-terminal" evidence="2">
    <location>
        <begin position="89"/>
        <end position="251"/>
    </location>
</feature>
<dbReference type="AlphaFoldDB" id="T1B8I0"/>
<dbReference type="PANTHER" id="PTHR30218">
    <property type="entry name" value="POLYPHOSPHATE KINASE"/>
    <property type="match status" value="1"/>
</dbReference>
<dbReference type="InterPro" id="IPR036830">
    <property type="entry name" value="PP_kinase_middle_dom_sf"/>
</dbReference>
<feature type="non-terminal residue" evidence="3">
    <location>
        <position position="1"/>
    </location>
</feature>
<dbReference type="SUPFAM" id="SSF143724">
    <property type="entry name" value="PHP14-like"/>
    <property type="match status" value="1"/>
</dbReference>
<proteinExistence type="predicted"/>
<dbReference type="InterPro" id="IPR003414">
    <property type="entry name" value="PP_kinase"/>
</dbReference>
<organism evidence="3">
    <name type="scientific">mine drainage metagenome</name>
    <dbReference type="NCBI Taxonomy" id="410659"/>
    <lineage>
        <taxon>unclassified sequences</taxon>
        <taxon>metagenomes</taxon>
        <taxon>ecological metagenomes</taxon>
    </lineage>
</organism>
<dbReference type="PANTHER" id="PTHR30218:SF0">
    <property type="entry name" value="POLYPHOSPHATE KINASE"/>
    <property type="match status" value="1"/>
</dbReference>
<dbReference type="GO" id="GO:0008976">
    <property type="term" value="F:polyphosphate kinase activity"/>
    <property type="evidence" value="ECO:0007669"/>
    <property type="project" value="UniProtKB-EC"/>
</dbReference>
<keyword evidence="3" id="KW-0418">Kinase</keyword>
<dbReference type="Pfam" id="PF17941">
    <property type="entry name" value="PP_kinase_C_1"/>
    <property type="match status" value="1"/>
</dbReference>
<gene>
    <name evidence="3" type="ORF">B1A_13733</name>
</gene>
<dbReference type="GO" id="GO:0009358">
    <property type="term" value="C:polyphosphate kinase complex"/>
    <property type="evidence" value="ECO:0007669"/>
    <property type="project" value="InterPro"/>
</dbReference>
<dbReference type="SUPFAM" id="SSF56024">
    <property type="entry name" value="Phospholipase D/nuclease"/>
    <property type="match status" value="2"/>
</dbReference>
<dbReference type="InterPro" id="IPR041108">
    <property type="entry name" value="PP_kinase_C_1"/>
</dbReference>
<comment type="caution">
    <text evidence="3">The sequence shown here is derived from an EMBL/GenBank/DDBJ whole genome shotgun (WGS) entry which is preliminary data.</text>
</comment>
<accession>T1B8I0</accession>
<dbReference type="Gene3D" id="3.30.870.10">
    <property type="entry name" value="Endonuclease Chain A"/>
    <property type="match status" value="2"/>
</dbReference>
<evidence type="ECO:0000313" key="3">
    <source>
        <dbReference type="EMBL" id="EQD49319.1"/>
    </source>
</evidence>
<sequence length="298" mass="33261">DLRRALEGELAHRGYGAAVRLETSSDCPEDIVQFLQRQFALGEIDTYRVRGPVNLNRLSAIYDLAPRSDLKYPAFTPGLPQRLADGADLFAAIRQKDLVLHHPYQSFTPVMDFLRQAAADPQVLAIKQTLYRTGSDSPIVDALVAAAAAGKDVTVIIELRARFDEEANIELSNRLQEAGAHVMYGVVGYKTHAKLALIVRREPGGIRRYCHLGTGNYHPRTARQYTDYGLFTCREDVGQDVHELFLELTSLTRTPSLHRLVQSPFGLHAAILEKIEREREHAQAGRPARIIAKMNALV</sequence>
<dbReference type="InterPro" id="IPR024953">
    <property type="entry name" value="PP_kinase_middle"/>
</dbReference>
<reference evidence="3" key="1">
    <citation type="submission" date="2013-08" db="EMBL/GenBank/DDBJ databases">
        <authorList>
            <person name="Mendez C."/>
            <person name="Richter M."/>
            <person name="Ferrer M."/>
            <person name="Sanchez J."/>
        </authorList>
    </citation>
    <scope>NUCLEOTIDE SEQUENCE</scope>
</reference>
<dbReference type="CDD" id="cd09165">
    <property type="entry name" value="PLDc_PaPPK1_C1_like"/>
    <property type="match status" value="1"/>
</dbReference>
<feature type="non-terminal residue" evidence="3">
    <location>
        <position position="298"/>
    </location>
</feature>
<dbReference type="Gene3D" id="3.30.1840.10">
    <property type="entry name" value="Polyphosphate kinase middle domain"/>
    <property type="match status" value="1"/>
</dbReference>
<dbReference type="Pfam" id="PF02503">
    <property type="entry name" value="PP_kinase"/>
    <property type="match status" value="1"/>
</dbReference>
<dbReference type="GO" id="GO:0006799">
    <property type="term" value="P:polyphosphate biosynthetic process"/>
    <property type="evidence" value="ECO:0007669"/>
    <property type="project" value="InterPro"/>
</dbReference>
<evidence type="ECO:0000259" key="2">
    <source>
        <dbReference type="Pfam" id="PF17941"/>
    </source>
</evidence>
<dbReference type="EMBL" id="AUZX01010068">
    <property type="protein sequence ID" value="EQD49319.1"/>
    <property type="molecule type" value="Genomic_DNA"/>
</dbReference>